<evidence type="ECO:0000256" key="4">
    <source>
        <dbReference type="PROSITE-ProRule" id="PRU00335"/>
    </source>
</evidence>
<sequence length="198" mass="21872">MGNTAGSRTGGRVRSDAARADVLRASAEILEERGYGRMTIEGVAARSGVAKSTIYRWWRSRAELAMDAYAEAVARRMPEPDTGAVETDLVEFVTELYRVTEFPVRAQALRGMTAEAQLDPEFARHFREWVGTRRAVVAGILARGVDRGELAADIDLDRAADHLFGLFWYRLLVEHSAVRPDQAAGDIAQLLTGLRPRA</sequence>
<evidence type="ECO:0000313" key="6">
    <source>
        <dbReference type="EMBL" id="GGN67175.1"/>
    </source>
</evidence>
<evidence type="ECO:0000313" key="7">
    <source>
        <dbReference type="Proteomes" id="UP000658127"/>
    </source>
</evidence>
<organism evidence="6 7">
    <name type="scientific">Nocardia rhizosphaerihabitans</name>
    <dbReference type="NCBI Taxonomy" id="1691570"/>
    <lineage>
        <taxon>Bacteria</taxon>
        <taxon>Bacillati</taxon>
        <taxon>Actinomycetota</taxon>
        <taxon>Actinomycetes</taxon>
        <taxon>Mycobacteriales</taxon>
        <taxon>Nocardiaceae</taxon>
        <taxon>Nocardia</taxon>
    </lineage>
</organism>
<dbReference type="RefSeq" id="WP_189022961.1">
    <property type="nucleotide sequence ID" value="NZ_BMNE01000001.1"/>
</dbReference>
<keyword evidence="1" id="KW-0805">Transcription regulation</keyword>
<evidence type="ECO:0000259" key="5">
    <source>
        <dbReference type="PROSITE" id="PS50977"/>
    </source>
</evidence>
<dbReference type="InterPro" id="IPR009057">
    <property type="entry name" value="Homeodomain-like_sf"/>
</dbReference>
<dbReference type="InterPro" id="IPR036271">
    <property type="entry name" value="Tet_transcr_reg_TetR-rel_C_sf"/>
</dbReference>
<evidence type="ECO:0000256" key="2">
    <source>
        <dbReference type="ARBA" id="ARBA00023125"/>
    </source>
</evidence>
<dbReference type="EMBL" id="BMNE01000001">
    <property type="protein sequence ID" value="GGN67175.1"/>
    <property type="molecule type" value="Genomic_DNA"/>
</dbReference>
<dbReference type="PANTHER" id="PTHR30055:SF148">
    <property type="entry name" value="TETR-FAMILY TRANSCRIPTIONAL REGULATOR"/>
    <property type="match status" value="1"/>
</dbReference>
<comment type="caution">
    <text evidence="6">The sequence shown here is derived from an EMBL/GenBank/DDBJ whole genome shotgun (WGS) entry which is preliminary data.</text>
</comment>
<evidence type="ECO:0000256" key="1">
    <source>
        <dbReference type="ARBA" id="ARBA00023015"/>
    </source>
</evidence>
<dbReference type="PROSITE" id="PS50977">
    <property type="entry name" value="HTH_TETR_2"/>
    <property type="match status" value="1"/>
</dbReference>
<accession>A0ABQ2K4C3</accession>
<dbReference type="Proteomes" id="UP000658127">
    <property type="component" value="Unassembled WGS sequence"/>
</dbReference>
<dbReference type="Gene3D" id="1.10.10.60">
    <property type="entry name" value="Homeodomain-like"/>
    <property type="match status" value="1"/>
</dbReference>
<dbReference type="Pfam" id="PF00440">
    <property type="entry name" value="TetR_N"/>
    <property type="match status" value="1"/>
</dbReference>
<dbReference type="SUPFAM" id="SSF46689">
    <property type="entry name" value="Homeodomain-like"/>
    <property type="match status" value="1"/>
</dbReference>
<dbReference type="Gene3D" id="1.10.357.10">
    <property type="entry name" value="Tetracycline Repressor, domain 2"/>
    <property type="match status" value="1"/>
</dbReference>
<evidence type="ECO:0000256" key="3">
    <source>
        <dbReference type="ARBA" id="ARBA00023163"/>
    </source>
</evidence>
<feature type="domain" description="HTH tetR-type" evidence="5">
    <location>
        <begin position="16"/>
        <end position="76"/>
    </location>
</feature>
<dbReference type="PRINTS" id="PR00455">
    <property type="entry name" value="HTHTETR"/>
</dbReference>
<keyword evidence="3" id="KW-0804">Transcription</keyword>
<keyword evidence="7" id="KW-1185">Reference proteome</keyword>
<dbReference type="SUPFAM" id="SSF48498">
    <property type="entry name" value="Tetracyclin repressor-like, C-terminal domain"/>
    <property type="match status" value="1"/>
</dbReference>
<dbReference type="PANTHER" id="PTHR30055">
    <property type="entry name" value="HTH-TYPE TRANSCRIPTIONAL REGULATOR RUTR"/>
    <property type="match status" value="1"/>
</dbReference>
<proteinExistence type="predicted"/>
<protein>
    <submittedName>
        <fullName evidence="6">TetR family transcriptional regulator</fullName>
    </submittedName>
</protein>
<reference evidence="7" key="1">
    <citation type="journal article" date="2019" name="Int. J. Syst. Evol. Microbiol.">
        <title>The Global Catalogue of Microorganisms (GCM) 10K type strain sequencing project: providing services to taxonomists for standard genome sequencing and annotation.</title>
        <authorList>
            <consortium name="The Broad Institute Genomics Platform"/>
            <consortium name="The Broad Institute Genome Sequencing Center for Infectious Disease"/>
            <person name="Wu L."/>
            <person name="Ma J."/>
        </authorList>
    </citation>
    <scope>NUCLEOTIDE SEQUENCE [LARGE SCALE GENOMIC DNA]</scope>
    <source>
        <strain evidence="7">CGMCC 4.7329</strain>
    </source>
</reference>
<feature type="DNA-binding region" description="H-T-H motif" evidence="4">
    <location>
        <begin position="39"/>
        <end position="58"/>
    </location>
</feature>
<keyword evidence="2 4" id="KW-0238">DNA-binding</keyword>
<dbReference type="InterPro" id="IPR050109">
    <property type="entry name" value="HTH-type_TetR-like_transc_reg"/>
</dbReference>
<dbReference type="InterPro" id="IPR001647">
    <property type="entry name" value="HTH_TetR"/>
</dbReference>
<gene>
    <name evidence="6" type="ORF">GCM10011610_02990</name>
</gene>
<dbReference type="InterPro" id="IPR011075">
    <property type="entry name" value="TetR_C"/>
</dbReference>
<name>A0ABQ2K4C3_9NOCA</name>
<dbReference type="Pfam" id="PF16859">
    <property type="entry name" value="TetR_C_11"/>
    <property type="match status" value="1"/>
</dbReference>